<protein>
    <submittedName>
        <fullName evidence="1">Uncharacterized protein</fullName>
    </submittedName>
</protein>
<organism evidence="1 2">
    <name type="scientific">Pocillopora damicornis</name>
    <name type="common">Cauliflower coral</name>
    <name type="synonym">Millepora damicornis</name>
    <dbReference type="NCBI Taxonomy" id="46731"/>
    <lineage>
        <taxon>Eukaryota</taxon>
        <taxon>Metazoa</taxon>
        <taxon>Cnidaria</taxon>
        <taxon>Anthozoa</taxon>
        <taxon>Hexacorallia</taxon>
        <taxon>Scleractinia</taxon>
        <taxon>Astrocoeniina</taxon>
        <taxon>Pocilloporidae</taxon>
        <taxon>Pocillopora</taxon>
    </lineage>
</organism>
<dbReference type="AlphaFoldDB" id="A0A3M6TKH7"/>
<evidence type="ECO:0000313" key="1">
    <source>
        <dbReference type="EMBL" id="RMX41890.1"/>
    </source>
</evidence>
<evidence type="ECO:0000313" key="2">
    <source>
        <dbReference type="Proteomes" id="UP000275408"/>
    </source>
</evidence>
<gene>
    <name evidence="1" type="ORF">pdam_00006672</name>
</gene>
<feature type="non-terminal residue" evidence="1">
    <location>
        <position position="1"/>
    </location>
</feature>
<keyword evidence="2" id="KW-1185">Reference proteome</keyword>
<comment type="caution">
    <text evidence="1">The sequence shown here is derived from an EMBL/GenBank/DDBJ whole genome shotgun (WGS) entry which is preliminary data.</text>
</comment>
<sequence>YFLKGREISSVEGSKVTDLNHNISVYNTILKKMVKQDWMIPSSLIMLVIVAATNTEQCQIVLLNRCKAVYQEALRSSSKGEEGHCYRLQKMVTCLASNPNCGGELIEKFRYWMAQMAMMDKTLNICKDIRYENLRRVVQDTDVAKTHRQLDDVEFDSFEECAVSVHKQCVLYYVTLLMNDHKICGDAEKLNKCYDLKSKFSDCQAKIIKHYASMADTVAKRVIHLLNDYDRPLCVSQMELK</sequence>
<reference evidence="1 2" key="1">
    <citation type="journal article" date="2018" name="Sci. Rep.">
        <title>Comparative analysis of the Pocillopora damicornis genome highlights role of immune system in coral evolution.</title>
        <authorList>
            <person name="Cunning R."/>
            <person name="Bay R.A."/>
            <person name="Gillette P."/>
            <person name="Baker A.C."/>
            <person name="Traylor-Knowles N."/>
        </authorList>
    </citation>
    <scope>NUCLEOTIDE SEQUENCE [LARGE SCALE GENOMIC DNA]</scope>
    <source>
        <strain evidence="1">RSMAS</strain>
        <tissue evidence="1">Whole animal</tissue>
    </source>
</reference>
<accession>A0A3M6TKH7</accession>
<dbReference type="OrthoDB" id="5958683at2759"/>
<name>A0A3M6TKH7_POCDA</name>
<dbReference type="EMBL" id="RCHS01003431">
    <property type="protein sequence ID" value="RMX41890.1"/>
    <property type="molecule type" value="Genomic_DNA"/>
</dbReference>
<proteinExistence type="predicted"/>
<dbReference type="Proteomes" id="UP000275408">
    <property type="component" value="Unassembled WGS sequence"/>
</dbReference>